<keyword evidence="2" id="KW-0813">Transport</keyword>
<accession>A0A1I0FXK2</accession>
<dbReference type="GO" id="GO:0008324">
    <property type="term" value="F:monoatomic cation transmembrane transporter activity"/>
    <property type="evidence" value="ECO:0007669"/>
    <property type="project" value="InterPro"/>
</dbReference>
<proteinExistence type="predicted"/>
<dbReference type="PANTHER" id="PTHR32024">
    <property type="entry name" value="TRK SYSTEM POTASSIUM UPTAKE PROTEIN TRKG-RELATED"/>
    <property type="match status" value="1"/>
</dbReference>
<keyword evidence="5 8" id="KW-1133">Transmembrane helix</keyword>
<evidence type="ECO:0000256" key="8">
    <source>
        <dbReference type="SAM" id="Phobius"/>
    </source>
</evidence>
<evidence type="ECO:0000256" key="5">
    <source>
        <dbReference type="ARBA" id="ARBA00022989"/>
    </source>
</evidence>
<feature type="transmembrane region" description="Helical" evidence="8">
    <location>
        <begin position="78"/>
        <end position="102"/>
    </location>
</feature>
<feature type="transmembrane region" description="Helical" evidence="8">
    <location>
        <begin position="308"/>
        <end position="336"/>
    </location>
</feature>
<feature type="transmembrane region" description="Helical" evidence="8">
    <location>
        <begin position="162"/>
        <end position="182"/>
    </location>
</feature>
<evidence type="ECO:0000313" key="9">
    <source>
        <dbReference type="EMBL" id="SET63142.1"/>
    </source>
</evidence>
<dbReference type="InterPro" id="IPR003445">
    <property type="entry name" value="Cat_transpt"/>
</dbReference>
<gene>
    <name evidence="9" type="ORF">SAMN04487771_10294</name>
</gene>
<evidence type="ECO:0000256" key="3">
    <source>
        <dbReference type="ARBA" id="ARBA00022475"/>
    </source>
</evidence>
<dbReference type="Proteomes" id="UP000199820">
    <property type="component" value="Unassembled WGS sequence"/>
</dbReference>
<keyword evidence="10" id="KW-1185">Reference proteome</keyword>
<sequence length="460" mass="49469">MNLFSDSKKWRLLPEHAIPASFLITILVGALLLMLPVASADGSGTSFLTALFTATTSVCVTGLVVVDTYAHWSFFGQLIILILIQIGGLGMIAVASTILMLTGKKFSLADRMLLRDAFNLNTNSRLLFFLVRVLKGTILIEGIGALLYAVEFIPRFGIARGLWISVFNSVSAFCNAGMDIIGPSSLTDYRGNPLVMGVTMALIILGGIGFVVWFDVEEKTREGIQKRFSPEQIVGRLSEHTKLVLSFTAALLLGGAAFFLLTEYHNPGTIGTMDLGGKMVNSLFESVTLRTAGFATFSQENLTGPSCMIAYIMMFIGGSPVGTAGGIKTVTAFLLIMNVRSYVHHQDKNVVFHHQVSEDAMRKASAVAFVGLCAVFGLTFLLLTVNPVPMEDALFEVASACGTVGLSRGLTASLGTAGRYVIILAMYLGRIGPISLVAFFSRHKGDQSAMRYSEGTFYVG</sequence>
<feature type="transmembrane region" description="Helical" evidence="8">
    <location>
        <begin position="12"/>
        <end position="35"/>
    </location>
</feature>
<feature type="transmembrane region" description="Helical" evidence="8">
    <location>
        <begin position="420"/>
        <end position="441"/>
    </location>
</feature>
<reference evidence="9 10" key="1">
    <citation type="submission" date="2016-10" db="EMBL/GenBank/DDBJ databases">
        <authorList>
            <person name="de Groot N.N."/>
        </authorList>
    </citation>
    <scope>NUCLEOTIDE SEQUENCE [LARGE SCALE GENOMIC DNA]</scope>
    <source>
        <strain evidence="9 10">KH1P1</strain>
    </source>
</reference>
<dbReference type="GO" id="GO:0030001">
    <property type="term" value="P:metal ion transport"/>
    <property type="evidence" value="ECO:0007669"/>
    <property type="project" value="UniProtKB-ARBA"/>
</dbReference>
<name>A0A1I0FXK2_9FIRM</name>
<dbReference type="RefSeq" id="WP_074649759.1">
    <property type="nucleotide sequence ID" value="NZ_FOIL01000029.1"/>
</dbReference>
<dbReference type="AlphaFoldDB" id="A0A1I0FXK2"/>
<keyword evidence="6" id="KW-0406">Ion transport</keyword>
<dbReference type="STRING" id="1526.SAMN02910262_02530"/>
<evidence type="ECO:0000256" key="4">
    <source>
        <dbReference type="ARBA" id="ARBA00022692"/>
    </source>
</evidence>
<keyword evidence="3" id="KW-1003">Cell membrane</keyword>
<feature type="transmembrane region" description="Helical" evidence="8">
    <location>
        <begin position="126"/>
        <end position="150"/>
    </location>
</feature>
<evidence type="ECO:0000256" key="7">
    <source>
        <dbReference type="ARBA" id="ARBA00023136"/>
    </source>
</evidence>
<feature type="transmembrane region" description="Helical" evidence="8">
    <location>
        <begin position="194"/>
        <end position="216"/>
    </location>
</feature>
<evidence type="ECO:0000256" key="2">
    <source>
        <dbReference type="ARBA" id="ARBA00022448"/>
    </source>
</evidence>
<comment type="subcellular location">
    <subcellularLocation>
        <location evidence="1">Cell membrane</location>
        <topology evidence="1">Multi-pass membrane protein</topology>
    </subcellularLocation>
</comment>
<dbReference type="GO" id="GO:0005886">
    <property type="term" value="C:plasma membrane"/>
    <property type="evidence" value="ECO:0007669"/>
    <property type="project" value="UniProtKB-SubCell"/>
</dbReference>
<dbReference type="eggNOG" id="COG0168">
    <property type="taxonomic scope" value="Bacteria"/>
</dbReference>
<evidence type="ECO:0000256" key="6">
    <source>
        <dbReference type="ARBA" id="ARBA00023065"/>
    </source>
</evidence>
<feature type="transmembrane region" description="Helical" evidence="8">
    <location>
        <begin position="364"/>
        <end position="385"/>
    </location>
</feature>
<dbReference type="OrthoDB" id="9810952at2"/>
<protein>
    <submittedName>
        <fullName evidence="9">Trk system potassium uptake protein TrkH</fullName>
    </submittedName>
</protein>
<dbReference type="Pfam" id="PF02386">
    <property type="entry name" value="TrkH"/>
    <property type="match status" value="1"/>
</dbReference>
<dbReference type="EMBL" id="FOIL01000029">
    <property type="protein sequence ID" value="SET63142.1"/>
    <property type="molecule type" value="Genomic_DNA"/>
</dbReference>
<keyword evidence="7 8" id="KW-0472">Membrane</keyword>
<feature type="transmembrane region" description="Helical" evidence="8">
    <location>
        <begin position="243"/>
        <end position="261"/>
    </location>
</feature>
<evidence type="ECO:0000313" key="10">
    <source>
        <dbReference type="Proteomes" id="UP000199820"/>
    </source>
</evidence>
<evidence type="ECO:0000256" key="1">
    <source>
        <dbReference type="ARBA" id="ARBA00004651"/>
    </source>
</evidence>
<feature type="transmembrane region" description="Helical" evidence="8">
    <location>
        <begin position="47"/>
        <end position="66"/>
    </location>
</feature>
<organism evidence="9 10">
    <name type="scientific">[Clostridium] aminophilum</name>
    <dbReference type="NCBI Taxonomy" id="1526"/>
    <lineage>
        <taxon>Bacteria</taxon>
        <taxon>Bacillati</taxon>
        <taxon>Bacillota</taxon>
        <taxon>Clostridia</taxon>
        <taxon>Lachnospirales</taxon>
        <taxon>Lachnospiraceae</taxon>
    </lineage>
</organism>
<keyword evidence="4 8" id="KW-0812">Transmembrane</keyword>
<dbReference type="PANTHER" id="PTHR32024:SF1">
    <property type="entry name" value="KTR SYSTEM POTASSIUM UPTAKE PROTEIN B"/>
    <property type="match status" value="1"/>
</dbReference>